<evidence type="ECO:0000256" key="12">
    <source>
        <dbReference type="SAM" id="MobiDB-lite"/>
    </source>
</evidence>
<evidence type="ECO:0000256" key="11">
    <source>
        <dbReference type="ARBA" id="ARBA00023237"/>
    </source>
</evidence>
<feature type="region of interest" description="Disordered" evidence="12">
    <location>
        <begin position="80"/>
        <end position="102"/>
    </location>
</feature>
<dbReference type="Gene3D" id="2.40.170.20">
    <property type="entry name" value="TonB-dependent receptor, beta-barrel domain"/>
    <property type="match status" value="1"/>
</dbReference>
<evidence type="ECO:0000256" key="9">
    <source>
        <dbReference type="ARBA" id="ARBA00023077"/>
    </source>
</evidence>
<protein>
    <submittedName>
        <fullName evidence="15">TonB-dependent siderophore receptor</fullName>
    </submittedName>
</protein>
<evidence type="ECO:0000256" key="2">
    <source>
        <dbReference type="ARBA" id="ARBA00009810"/>
    </source>
</evidence>
<dbReference type="EMBL" id="CAADIF010000004">
    <property type="protein sequence ID" value="VFR59421.1"/>
    <property type="molecule type" value="Genomic_DNA"/>
</dbReference>
<keyword evidence="9" id="KW-0798">TonB box</keyword>
<accession>A0A484SC75</accession>
<evidence type="ECO:0000256" key="4">
    <source>
        <dbReference type="ARBA" id="ARBA00022496"/>
    </source>
</evidence>
<feature type="domain" description="TonB-dependent receptor plug" evidence="14">
    <location>
        <begin position="116"/>
        <end position="214"/>
    </location>
</feature>
<dbReference type="InterPro" id="IPR012910">
    <property type="entry name" value="Plug_dom"/>
</dbReference>
<dbReference type="PROSITE" id="PS52016">
    <property type="entry name" value="TONB_DEPENDENT_REC_3"/>
    <property type="match status" value="1"/>
</dbReference>
<dbReference type="InterPro" id="IPR036942">
    <property type="entry name" value="Beta-barrel_TonB_sf"/>
</dbReference>
<keyword evidence="3" id="KW-0813">Transport</keyword>
<organism evidence="15">
    <name type="scientific">plant metagenome</name>
    <dbReference type="NCBI Taxonomy" id="1297885"/>
    <lineage>
        <taxon>unclassified sequences</taxon>
        <taxon>metagenomes</taxon>
        <taxon>organismal metagenomes</taxon>
    </lineage>
</organism>
<name>A0A484SC75_9ZZZZ</name>
<evidence type="ECO:0000313" key="15">
    <source>
        <dbReference type="EMBL" id="VFR59421.1"/>
    </source>
</evidence>
<dbReference type="GO" id="GO:0009279">
    <property type="term" value="C:cell outer membrane"/>
    <property type="evidence" value="ECO:0007669"/>
    <property type="project" value="UniProtKB-SubCell"/>
</dbReference>
<evidence type="ECO:0000256" key="1">
    <source>
        <dbReference type="ARBA" id="ARBA00004571"/>
    </source>
</evidence>
<evidence type="ECO:0000256" key="8">
    <source>
        <dbReference type="ARBA" id="ARBA00023065"/>
    </source>
</evidence>
<keyword evidence="4" id="KW-0410">Iron transport</keyword>
<dbReference type="InterPro" id="IPR037066">
    <property type="entry name" value="Plug_dom_sf"/>
</dbReference>
<keyword evidence="10" id="KW-0472">Membrane</keyword>
<dbReference type="InterPro" id="IPR010917">
    <property type="entry name" value="TonB_rcpt_CS"/>
</dbReference>
<dbReference type="GO" id="GO:0015891">
    <property type="term" value="P:siderophore transport"/>
    <property type="evidence" value="ECO:0007669"/>
    <property type="project" value="InterPro"/>
</dbReference>
<keyword evidence="5" id="KW-0812">Transmembrane</keyword>
<gene>
    <name evidence="15" type="ORF">ANK2_1715</name>
</gene>
<dbReference type="InterPro" id="IPR010105">
    <property type="entry name" value="TonB_sidphr_rcpt"/>
</dbReference>
<evidence type="ECO:0000256" key="10">
    <source>
        <dbReference type="ARBA" id="ARBA00023136"/>
    </source>
</evidence>
<dbReference type="Gene3D" id="2.170.130.10">
    <property type="entry name" value="TonB-dependent receptor, plug domain"/>
    <property type="match status" value="1"/>
</dbReference>
<dbReference type="GO" id="GO:0038023">
    <property type="term" value="F:signaling receptor activity"/>
    <property type="evidence" value="ECO:0007669"/>
    <property type="project" value="InterPro"/>
</dbReference>
<dbReference type="InterPro" id="IPR000531">
    <property type="entry name" value="Beta-barrel_TonB"/>
</dbReference>
<evidence type="ECO:0000259" key="13">
    <source>
        <dbReference type="Pfam" id="PF00593"/>
    </source>
</evidence>
<evidence type="ECO:0000256" key="6">
    <source>
        <dbReference type="ARBA" id="ARBA00022729"/>
    </source>
</evidence>
<dbReference type="AlphaFoldDB" id="A0A484SC75"/>
<evidence type="ECO:0000256" key="5">
    <source>
        <dbReference type="ARBA" id="ARBA00022692"/>
    </source>
</evidence>
<comment type="similarity">
    <text evidence="2">Belongs to the TonB-dependent receptor family.</text>
</comment>
<evidence type="ECO:0000256" key="7">
    <source>
        <dbReference type="ARBA" id="ARBA00023004"/>
    </source>
</evidence>
<dbReference type="NCBIfam" id="TIGR01783">
    <property type="entry name" value="TonB-siderophor"/>
    <property type="match status" value="1"/>
</dbReference>
<feature type="domain" description="TonB-dependent receptor-like beta-barrel" evidence="13">
    <location>
        <begin position="299"/>
        <end position="723"/>
    </location>
</feature>
<feature type="region of interest" description="Disordered" evidence="12">
    <location>
        <begin position="309"/>
        <end position="332"/>
    </location>
</feature>
<dbReference type="PROSITE" id="PS01156">
    <property type="entry name" value="TONB_DEPENDENT_REC_2"/>
    <property type="match status" value="1"/>
</dbReference>
<sequence length="755" mass="81365">MHDFFLAPGHAVLGFSSLSGLSMPPTFRAGTTRRVRRRAAPGSLRHWLAASLVASTAPYVPVSLAEEVADRATQGAAATLRPVTVTGTRPADATSEGTGRYDAPLATVGGKAAVPVREIPNSVSVITRQRMDDQNLVRAEDALAQVTGVTVTPWDGATYQIRSRGYFLEPSLDGVPANGSLNATQQFDLAMFDRIEVLRGPAGLFLGSGQPGGTVNFVRKRAPAEFGGSAAVSYGSWANRRGEVDLGAPLNASGSLRGRVAASLQARNFHYAGANNRKRFVYATLDYDLSPATSFSVYVADQDDKTDPFSGLPAYTDGRQLDAPRSTNPMAPWSRYDTRNRMLGAQAEHRLANGWRMVLQASRAERDWRLLDGSPAAGVDPATGTIARYARRGWDDESSRVAVDAYATGPFALLGRRHEATLGYNSERYRGETLYGASSDIYNVPVGDPGSVPASSVEPHVRGSGYETRQSGMYGQLRLSVADPMTVVLGARVSRHATRSRSVAPSVRTDWVENTRESGQVTPHAGIVYRLSPRLSAYASYSEIFMPQSQRDLSGKALDPREGKQVELGVKGDLNGGRLQFSAAVFRTRDVNRSFADPANPGFFLQAGEVEVKGGEVEVSGSPLDGLQLTAGYAYLTSSYVVDRNQAGATFSLFEPRHAVKLYGTQRFAGTPWQASLGLQVSSAVQGTGVSGVRDGHGYAIVNTQLGYRVDADTMLALSVNNLLDRRYYARVGTLSNYNFYGEPRSVALTLRTRF</sequence>
<dbReference type="CDD" id="cd01347">
    <property type="entry name" value="ligand_gated_channel"/>
    <property type="match status" value="1"/>
</dbReference>
<dbReference type="Pfam" id="PF07715">
    <property type="entry name" value="Plug"/>
    <property type="match status" value="1"/>
</dbReference>
<keyword evidence="15" id="KW-0675">Receptor</keyword>
<keyword evidence="6" id="KW-0732">Signal</keyword>
<dbReference type="InterPro" id="IPR039426">
    <property type="entry name" value="TonB-dep_rcpt-like"/>
</dbReference>
<keyword evidence="8" id="KW-0406">Ion transport</keyword>
<evidence type="ECO:0000256" key="3">
    <source>
        <dbReference type="ARBA" id="ARBA00022448"/>
    </source>
</evidence>
<comment type="subcellular location">
    <subcellularLocation>
        <location evidence="1">Cell outer membrane</location>
        <topology evidence="1">Multi-pass membrane protein</topology>
    </subcellularLocation>
</comment>
<keyword evidence="11" id="KW-0998">Cell outer membrane</keyword>
<keyword evidence="7" id="KW-0408">Iron</keyword>
<dbReference type="GO" id="GO:0015344">
    <property type="term" value="F:siderophore uptake transmembrane transporter activity"/>
    <property type="evidence" value="ECO:0007669"/>
    <property type="project" value="TreeGrafter"/>
</dbReference>
<reference evidence="15" key="1">
    <citation type="submission" date="2019-03" db="EMBL/GenBank/DDBJ databases">
        <authorList>
            <person name="Danneels B."/>
        </authorList>
    </citation>
    <scope>NUCLEOTIDE SEQUENCE</scope>
</reference>
<dbReference type="Pfam" id="PF00593">
    <property type="entry name" value="TonB_dep_Rec_b-barrel"/>
    <property type="match status" value="1"/>
</dbReference>
<evidence type="ECO:0000259" key="14">
    <source>
        <dbReference type="Pfam" id="PF07715"/>
    </source>
</evidence>
<dbReference type="PANTHER" id="PTHR32552:SF74">
    <property type="entry name" value="HYDROXAMATE SIDEROPHORE RECEPTOR FHUE"/>
    <property type="match status" value="1"/>
</dbReference>
<dbReference type="SUPFAM" id="SSF56935">
    <property type="entry name" value="Porins"/>
    <property type="match status" value="1"/>
</dbReference>
<proteinExistence type="inferred from homology"/>
<dbReference type="PANTHER" id="PTHR32552">
    <property type="entry name" value="FERRICHROME IRON RECEPTOR-RELATED"/>
    <property type="match status" value="1"/>
</dbReference>